<comment type="caution">
    <text evidence="8">The sequence shown here is derived from an EMBL/GenBank/DDBJ whole genome shotgun (WGS) entry which is preliminary data.</text>
</comment>
<dbReference type="AlphaFoldDB" id="A0A326U8I3"/>
<dbReference type="EMBL" id="QKUF01000008">
    <property type="protein sequence ID" value="PZW29505.1"/>
    <property type="molecule type" value="Genomic_DNA"/>
</dbReference>
<dbReference type="RefSeq" id="WP_111322943.1">
    <property type="nucleotide sequence ID" value="NZ_BIFX01000001.1"/>
</dbReference>
<protein>
    <submittedName>
        <fullName evidence="8">Phospholipase D-like protein</fullName>
    </submittedName>
</protein>
<comment type="subcellular location">
    <subcellularLocation>
        <location evidence="1">Cell membrane</location>
        <topology evidence="1">Multi-pass membrane protein</topology>
    </subcellularLocation>
</comment>
<feature type="transmembrane region" description="Helical" evidence="6">
    <location>
        <begin position="7"/>
        <end position="25"/>
    </location>
</feature>
<evidence type="ECO:0000256" key="4">
    <source>
        <dbReference type="ARBA" id="ARBA00022989"/>
    </source>
</evidence>
<name>A0A326U8I3_THEHA</name>
<evidence type="ECO:0000256" key="2">
    <source>
        <dbReference type="ARBA" id="ARBA00022475"/>
    </source>
</evidence>
<evidence type="ECO:0000256" key="3">
    <source>
        <dbReference type="ARBA" id="ARBA00022692"/>
    </source>
</evidence>
<keyword evidence="2" id="KW-1003">Cell membrane</keyword>
<evidence type="ECO:0000256" key="1">
    <source>
        <dbReference type="ARBA" id="ARBA00004651"/>
    </source>
</evidence>
<organism evidence="8 9">
    <name type="scientific">Thermosporothrix hazakensis</name>
    <dbReference type="NCBI Taxonomy" id="644383"/>
    <lineage>
        <taxon>Bacteria</taxon>
        <taxon>Bacillati</taxon>
        <taxon>Chloroflexota</taxon>
        <taxon>Ktedonobacteria</taxon>
        <taxon>Ktedonobacterales</taxon>
        <taxon>Thermosporotrichaceae</taxon>
        <taxon>Thermosporothrix</taxon>
    </lineage>
</organism>
<gene>
    <name evidence="8" type="ORF">EI42_02801</name>
</gene>
<keyword evidence="9" id="KW-1185">Reference proteome</keyword>
<evidence type="ECO:0000256" key="5">
    <source>
        <dbReference type="ARBA" id="ARBA00023136"/>
    </source>
</evidence>
<evidence type="ECO:0000313" key="9">
    <source>
        <dbReference type="Proteomes" id="UP000248806"/>
    </source>
</evidence>
<dbReference type="Proteomes" id="UP000248806">
    <property type="component" value="Unassembled WGS sequence"/>
</dbReference>
<dbReference type="GO" id="GO:0005886">
    <property type="term" value="C:plasma membrane"/>
    <property type="evidence" value="ECO:0007669"/>
    <property type="project" value="UniProtKB-SubCell"/>
</dbReference>
<feature type="domain" description="Cardiolipin synthase N-terminal" evidence="7">
    <location>
        <begin position="20"/>
        <end position="58"/>
    </location>
</feature>
<keyword evidence="3 6" id="KW-0812">Transmembrane</keyword>
<evidence type="ECO:0000313" key="8">
    <source>
        <dbReference type="EMBL" id="PZW29505.1"/>
    </source>
</evidence>
<dbReference type="Pfam" id="PF13396">
    <property type="entry name" value="PLDc_N"/>
    <property type="match status" value="1"/>
</dbReference>
<feature type="transmembrane region" description="Helical" evidence="6">
    <location>
        <begin position="41"/>
        <end position="58"/>
    </location>
</feature>
<evidence type="ECO:0000256" key="6">
    <source>
        <dbReference type="SAM" id="Phobius"/>
    </source>
</evidence>
<sequence length="73" mass="8732">MVASTDFMGPLILAAGVACWIWVFIDCWRDPRLDPRIKRRWLLLIGLLPGVGAIIYVMRRRWQYRRDRYPGER</sequence>
<keyword evidence="4 6" id="KW-1133">Transmembrane helix</keyword>
<reference evidence="8 9" key="1">
    <citation type="submission" date="2018-06" db="EMBL/GenBank/DDBJ databases">
        <title>Genomic Encyclopedia of Archaeal and Bacterial Type Strains, Phase II (KMG-II): from individual species to whole genera.</title>
        <authorList>
            <person name="Goeker M."/>
        </authorList>
    </citation>
    <scope>NUCLEOTIDE SEQUENCE [LARGE SCALE GENOMIC DNA]</scope>
    <source>
        <strain evidence="8 9">ATCC BAA-1881</strain>
    </source>
</reference>
<proteinExistence type="predicted"/>
<dbReference type="InterPro" id="IPR027379">
    <property type="entry name" value="CLS_N"/>
</dbReference>
<evidence type="ECO:0000259" key="7">
    <source>
        <dbReference type="Pfam" id="PF13396"/>
    </source>
</evidence>
<accession>A0A326U8I3</accession>
<keyword evidence="5 6" id="KW-0472">Membrane</keyword>